<dbReference type="AlphaFoldDB" id="A0A9P0I6R8"/>
<evidence type="ECO:0000256" key="5">
    <source>
        <dbReference type="RuleBase" id="RU363034"/>
    </source>
</evidence>
<dbReference type="InterPro" id="IPR043504">
    <property type="entry name" value="Peptidase_S1_PA_chymotrypsin"/>
</dbReference>
<evidence type="ECO:0000256" key="1">
    <source>
        <dbReference type="ARBA" id="ARBA00022729"/>
    </source>
</evidence>
<dbReference type="InterPro" id="IPR009003">
    <property type="entry name" value="Peptidase_S1_PA"/>
</dbReference>
<keyword evidence="5" id="KW-0378">Hydrolase</keyword>
<dbReference type="Pfam" id="PF00089">
    <property type="entry name" value="Trypsin"/>
    <property type="match status" value="1"/>
</dbReference>
<organism evidence="8 9">
    <name type="scientific">Spodoptera littoralis</name>
    <name type="common">Egyptian cotton leafworm</name>
    <dbReference type="NCBI Taxonomy" id="7109"/>
    <lineage>
        <taxon>Eukaryota</taxon>
        <taxon>Metazoa</taxon>
        <taxon>Ecdysozoa</taxon>
        <taxon>Arthropoda</taxon>
        <taxon>Hexapoda</taxon>
        <taxon>Insecta</taxon>
        <taxon>Pterygota</taxon>
        <taxon>Neoptera</taxon>
        <taxon>Endopterygota</taxon>
        <taxon>Lepidoptera</taxon>
        <taxon>Glossata</taxon>
        <taxon>Ditrysia</taxon>
        <taxon>Noctuoidea</taxon>
        <taxon>Noctuidae</taxon>
        <taxon>Amphipyrinae</taxon>
        <taxon>Spodoptera</taxon>
    </lineage>
</organism>
<dbReference type="Proteomes" id="UP001153321">
    <property type="component" value="Chromosome 27"/>
</dbReference>
<dbReference type="InterPro" id="IPR001314">
    <property type="entry name" value="Peptidase_S1A"/>
</dbReference>
<dbReference type="PANTHER" id="PTHR24260">
    <property type="match status" value="1"/>
</dbReference>
<dbReference type="FunFam" id="2.40.10.10:FF:000028">
    <property type="entry name" value="Serine protease easter"/>
    <property type="match status" value="1"/>
</dbReference>
<feature type="domain" description="Clip" evidence="7">
    <location>
        <begin position="8"/>
        <end position="55"/>
    </location>
</feature>
<dbReference type="PROSITE" id="PS50240">
    <property type="entry name" value="TRYPSIN_DOM"/>
    <property type="match status" value="1"/>
</dbReference>
<dbReference type="SUPFAM" id="SSF50494">
    <property type="entry name" value="Trypsin-like serine proteases"/>
    <property type="match status" value="1"/>
</dbReference>
<evidence type="ECO:0000259" key="6">
    <source>
        <dbReference type="PROSITE" id="PS50240"/>
    </source>
</evidence>
<dbReference type="InterPro" id="IPR001254">
    <property type="entry name" value="Trypsin_dom"/>
</dbReference>
<evidence type="ECO:0000313" key="8">
    <source>
        <dbReference type="EMBL" id="CAH1642516.1"/>
    </source>
</evidence>
<name>A0A9P0I6R8_SPOLI</name>
<dbReference type="InterPro" id="IPR033116">
    <property type="entry name" value="TRYPSIN_SER"/>
</dbReference>
<feature type="domain" description="Peptidase S1" evidence="6">
    <location>
        <begin position="137"/>
        <end position="385"/>
    </location>
</feature>
<dbReference type="InterPro" id="IPR022700">
    <property type="entry name" value="CLIP"/>
</dbReference>
<sequence>MVAVKSQECTHTDNGQKGRCVNMEGCPTAIRDLKFNIHPHICSFNGTSKIPIICCLEEAKNITAILGPDALTSSMEDQGLCPLFDSNAPNNTKPKNVPETSKAWNKCLEYQAKIKLPCKDGVKKFWPYCNKQLGLIIVGGGGVDAEKDEFPHMTLLMYGKKSIRSFFGCGGSLISEKYVLTAGHCTATSRGIPVSFAIFGLLHFKDMHSAPKENVRGIQKIIKHPEFKPPSTYHDIALLELDKEVVFSPSIRPACLQVEDDFEHRAYASGWGLLGYRQQNADILQNIPLWRVADEVCSAKYLTHRTFINGLDNDTQICYGDDGIVRDTCSGDSGGPLHIINENVFCTHLILGVTSFGKYRCGEVGTPGVYTKVPHYVPWIESVVWP</sequence>
<gene>
    <name evidence="8" type="ORF">SPLIT_LOCUS7872</name>
</gene>
<dbReference type="PRINTS" id="PR00722">
    <property type="entry name" value="CHYMOTRYPSIN"/>
</dbReference>
<proteinExistence type="inferred from homology"/>
<evidence type="ECO:0000256" key="2">
    <source>
        <dbReference type="ARBA" id="ARBA00023157"/>
    </source>
</evidence>
<dbReference type="GO" id="GO:0006508">
    <property type="term" value="P:proteolysis"/>
    <property type="evidence" value="ECO:0007669"/>
    <property type="project" value="UniProtKB-KW"/>
</dbReference>
<comment type="similarity">
    <text evidence="4">Belongs to the peptidase S1 family. CLIP subfamily.</text>
</comment>
<dbReference type="PROSITE" id="PS00134">
    <property type="entry name" value="TRYPSIN_HIS"/>
    <property type="match status" value="1"/>
</dbReference>
<dbReference type="Gene3D" id="2.40.10.10">
    <property type="entry name" value="Trypsin-like serine proteases"/>
    <property type="match status" value="2"/>
</dbReference>
<evidence type="ECO:0000256" key="3">
    <source>
        <dbReference type="ARBA" id="ARBA00023180"/>
    </source>
</evidence>
<reference evidence="8" key="1">
    <citation type="submission" date="2022-02" db="EMBL/GenBank/DDBJ databases">
        <authorList>
            <person name="King R."/>
        </authorList>
    </citation>
    <scope>NUCLEOTIDE SEQUENCE</scope>
</reference>
<accession>A0A9P0I6R8</accession>
<keyword evidence="5" id="KW-0645">Protease</keyword>
<protein>
    <submittedName>
        <fullName evidence="8">Uncharacterized protein</fullName>
    </submittedName>
</protein>
<evidence type="ECO:0000313" key="9">
    <source>
        <dbReference type="Proteomes" id="UP001153321"/>
    </source>
</evidence>
<dbReference type="PROSITE" id="PS51888">
    <property type="entry name" value="CLIP"/>
    <property type="match status" value="1"/>
</dbReference>
<keyword evidence="1" id="KW-0732">Signal</keyword>
<keyword evidence="2" id="KW-1015">Disulfide bond</keyword>
<keyword evidence="9" id="KW-1185">Reference proteome</keyword>
<dbReference type="SMART" id="SM00020">
    <property type="entry name" value="Tryp_SPc"/>
    <property type="match status" value="1"/>
</dbReference>
<dbReference type="EMBL" id="LR824558">
    <property type="protein sequence ID" value="CAH1642516.1"/>
    <property type="molecule type" value="Genomic_DNA"/>
</dbReference>
<evidence type="ECO:0000259" key="7">
    <source>
        <dbReference type="PROSITE" id="PS51888"/>
    </source>
</evidence>
<dbReference type="GO" id="GO:0004252">
    <property type="term" value="F:serine-type endopeptidase activity"/>
    <property type="evidence" value="ECO:0007669"/>
    <property type="project" value="InterPro"/>
</dbReference>
<dbReference type="InterPro" id="IPR018114">
    <property type="entry name" value="TRYPSIN_HIS"/>
</dbReference>
<dbReference type="InterPro" id="IPR051333">
    <property type="entry name" value="CLIP_Serine_Protease"/>
</dbReference>
<evidence type="ECO:0000256" key="4">
    <source>
        <dbReference type="ARBA" id="ARBA00024195"/>
    </source>
</evidence>
<keyword evidence="3" id="KW-0325">Glycoprotein</keyword>
<dbReference type="CDD" id="cd00190">
    <property type="entry name" value="Tryp_SPc"/>
    <property type="match status" value="1"/>
</dbReference>
<dbReference type="PROSITE" id="PS00135">
    <property type="entry name" value="TRYPSIN_SER"/>
    <property type="match status" value="1"/>
</dbReference>
<keyword evidence="5" id="KW-0720">Serine protease</keyword>
<dbReference type="PANTHER" id="PTHR24260:SF147">
    <property type="entry name" value="EG:BACR7A4.3 PROTEIN-RELATED"/>
    <property type="match status" value="1"/>
</dbReference>